<reference evidence="3" key="2">
    <citation type="submission" date="2025-09" db="UniProtKB">
        <authorList>
            <consortium name="Ensembl"/>
        </authorList>
    </citation>
    <scope>IDENTIFICATION</scope>
</reference>
<dbReference type="Pfam" id="PF15010">
    <property type="entry name" value="FAM131"/>
    <property type="match status" value="1"/>
</dbReference>
<dbReference type="AlphaFoldDB" id="A0A3Q4G620"/>
<comment type="similarity">
    <text evidence="1">Belongs to the FAM131 family.</text>
</comment>
<reference evidence="3" key="1">
    <citation type="submission" date="2025-08" db="UniProtKB">
        <authorList>
            <consortium name="Ensembl"/>
        </authorList>
    </citation>
    <scope>IDENTIFICATION</scope>
</reference>
<dbReference type="PANTHER" id="PTHR15736">
    <property type="entry name" value="PROTEIN FAM131B-RELATED"/>
    <property type="match status" value="1"/>
</dbReference>
<dbReference type="Bgee" id="ENSNBRG00000001276">
    <property type="expression patterns" value="Expressed in brain and 4 other cell types or tissues"/>
</dbReference>
<dbReference type="InterPro" id="IPR026782">
    <property type="entry name" value="FAM131"/>
</dbReference>
<organism evidence="3 4">
    <name type="scientific">Neolamprologus brichardi</name>
    <name type="common">Fairy cichlid</name>
    <name type="synonym">Lamprologus brichardi</name>
    <dbReference type="NCBI Taxonomy" id="32507"/>
    <lineage>
        <taxon>Eukaryota</taxon>
        <taxon>Metazoa</taxon>
        <taxon>Chordata</taxon>
        <taxon>Craniata</taxon>
        <taxon>Vertebrata</taxon>
        <taxon>Euteleostomi</taxon>
        <taxon>Actinopterygii</taxon>
        <taxon>Neopterygii</taxon>
        <taxon>Teleostei</taxon>
        <taxon>Neoteleostei</taxon>
        <taxon>Acanthomorphata</taxon>
        <taxon>Ovalentaria</taxon>
        <taxon>Cichlomorphae</taxon>
        <taxon>Cichliformes</taxon>
        <taxon>Cichlidae</taxon>
        <taxon>African cichlids</taxon>
        <taxon>Pseudocrenilabrinae</taxon>
        <taxon>Lamprologini</taxon>
        <taxon>Neolamprologus</taxon>
    </lineage>
</organism>
<dbReference type="GeneTree" id="ENSGT00950000183106"/>
<evidence type="ECO:0000313" key="3">
    <source>
        <dbReference type="Ensembl" id="ENSNBRP00000001603.1"/>
    </source>
</evidence>
<dbReference type="Proteomes" id="UP000261580">
    <property type="component" value="Unassembled WGS sequence"/>
</dbReference>
<dbReference type="PANTHER" id="PTHR15736:SF9">
    <property type="entry name" value="PROTEIN FAM131B"/>
    <property type="match status" value="1"/>
</dbReference>
<evidence type="ECO:0000256" key="1">
    <source>
        <dbReference type="ARBA" id="ARBA00010635"/>
    </source>
</evidence>
<feature type="region of interest" description="Disordered" evidence="2">
    <location>
        <begin position="296"/>
        <end position="337"/>
    </location>
</feature>
<dbReference type="Ensembl" id="ENSNBRT00000001669.1">
    <property type="protein sequence ID" value="ENSNBRP00000001603.1"/>
    <property type="gene ID" value="ENSNBRG00000001276.1"/>
</dbReference>
<keyword evidence="4" id="KW-1185">Reference proteome</keyword>
<evidence type="ECO:0000313" key="4">
    <source>
        <dbReference type="Proteomes" id="UP000261580"/>
    </source>
</evidence>
<accession>A0A3Q4G620</accession>
<proteinExistence type="inferred from homology"/>
<sequence>MCNQPLRPPPTPHSPTPMHANVLSVLSLSYSFLLLLSPSLSPPISLPQHGRSEFSWEGINLSMEDTTSILPRLKRNSNAYGIGALAKSSLSGVTRTMKERVTKPTAMAQGRVAHMIEWQNWGMTTVGSGSVLQSRISTQEREKERRLENDAYSDLSDGEKEARFAAGILQQFAISEATLLAWSSMDGETPQSGSNQGSTHAPLDCRVSHPLCFSHNDIILYPSEVWPHTYQGHYCLSSSDAWEPINSDPSAVASPPAGSYVMGTEGYDGQAAAHFLSQQQQQQFTLQQSQLQQLHPGQLPAEPITERKLSDVTSGLIQTLEEKEEPEEGPPASVAAN</sequence>
<protein>
    <submittedName>
        <fullName evidence="3">Family with sequence similarity 131 member Bb</fullName>
    </submittedName>
</protein>
<name>A0A3Q4G620_NEOBR</name>
<evidence type="ECO:0000256" key="2">
    <source>
        <dbReference type="SAM" id="MobiDB-lite"/>
    </source>
</evidence>